<keyword evidence="1" id="KW-1133">Transmembrane helix</keyword>
<evidence type="ECO:0000313" key="3">
    <source>
        <dbReference type="Proteomes" id="UP000054908"/>
    </source>
</evidence>
<dbReference type="InterPro" id="IPR012902">
    <property type="entry name" value="N_methyl_site"/>
</dbReference>
<dbReference type="AlphaFoldDB" id="A0A0W0W528"/>
<protein>
    <recommendedName>
        <fullName evidence="4">Tfp pilus assembly protein PilW</fullName>
    </recommendedName>
</protein>
<name>A0A0W0W528_9GAMM</name>
<organism evidence="2 3">
    <name type="scientific">Legionella maceachernii</name>
    <dbReference type="NCBI Taxonomy" id="466"/>
    <lineage>
        <taxon>Bacteria</taxon>
        <taxon>Pseudomonadati</taxon>
        <taxon>Pseudomonadota</taxon>
        <taxon>Gammaproteobacteria</taxon>
        <taxon>Legionellales</taxon>
        <taxon>Legionellaceae</taxon>
        <taxon>Legionella</taxon>
    </lineage>
</organism>
<dbReference type="EMBL" id="LNYL01000032">
    <property type="protein sequence ID" value="KTD27464.1"/>
    <property type="molecule type" value="Genomic_DNA"/>
</dbReference>
<dbReference type="PROSITE" id="PS00409">
    <property type="entry name" value="PROKAR_NTER_METHYL"/>
    <property type="match status" value="1"/>
</dbReference>
<dbReference type="Pfam" id="PF07963">
    <property type="entry name" value="N_methyl"/>
    <property type="match status" value="1"/>
</dbReference>
<feature type="transmembrane region" description="Helical" evidence="1">
    <location>
        <begin position="12"/>
        <end position="31"/>
    </location>
</feature>
<evidence type="ECO:0008006" key="4">
    <source>
        <dbReference type="Google" id="ProtNLM"/>
    </source>
</evidence>
<dbReference type="Proteomes" id="UP000054908">
    <property type="component" value="Unassembled WGS sequence"/>
</dbReference>
<evidence type="ECO:0000256" key="1">
    <source>
        <dbReference type="SAM" id="Phobius"/>
    </source>
</evidence>
<keyword evidence="1" id="KW-0472">Membrane</keyword>
<sequence>MRKQRGISLVELMVSVLLTSILVILATQQYLVSKRQYFHVHTLLEQDFELQLINDLLRDSVRRAGFTPCLSINSLPLVDQRNSKTKLSAIEINEKHDRLKIRRMSEYFTTVIKILSQDVLLVNSELQFNPQQVLLIADCYHGEILPIASVRKTTHGTLIKLTRGLSFNYSSPIYLGEWIEESFFIQTNRQGNRALYYRRLHAEELTDRVNTLWVNLETHQSHTWVKLIWGLEQTKPLQIVTEVRAG</sequence>
<accession>A0A0W0W528</accession>
<gene>
    <name evidence="2" type="ORF">Lmac_1204</name>
</gene>
<keyword evidence="3" id="KW-1185">Reference proteome</keyword>
<keyword evidence="1" id="KW-0812">Transmembrane</keyword>
<evidence type="ECO:0000313" key="2">
    <source>
        <dbReference type="EMBL" id="KTD27464.1"/>
    </source>
</evidence>
<dbReference type="STRING" id="466.Lmac_1204"/>
<comment type="caution">
    <text evidence="2">The sequence shown here is derived from an EMBL/GenBank/DDBJ whole genome shotgun (WGS) entry which is preliminary data.</text>
</comment>
<dbReference type="OrthoDB" id="5652980at2"/>
<dbReference type="PATRIC" id="fig|466.6.peg.1280"/>
<dbReference type="RefSeq" id="WP_058451994.1">
    <property type="nucleotide sequence ID" value="NZ_CAAAIB010000016.1"/>
</dbReference>
<proteinExistence type="predicted"/>
<reference evidence="2 3" key="1">
    <citation type="submission" date="2015-11" db="EMBL/GenBank/DDBJ databases">
        <title>Genomic analysis of 38 Legionella species identifies large and diverse effector repertoires.</title>
        <authorList>
            <person name="Burstein D."/>
            <person name="Amaro F."/>
            <person name="Zusman T."/>
            <person name="Lifshitz Z."/>
            <person name="Cohen O."/>
            <person name="Gilbert J.A."/>
            <person name="Pupko T."/>
            <person name="Shuman H.A."/>
            <person name="Segal G."/>
        </authorList>
    </citation>
    <scope>NUCLEOTIDE SEQUENCE [LARGE SCALE GENOMIC DNA]</scope>
    <source>
        <strain evidence="2 3">PX-1-G2-E2</strain>
    </source>
</reference>